<dbReference type="Proteomes" id="UP000232060">
    <property type="component" value="Unassembled WGS sequence"/>
</dbReference>
<dbReference type="EC" id="4.1.99.3" evidence="3"/>
<dbReference type="Gene3D" id="3.40.50.620">
    <property type="entry name" value="HUPs"/>
    <property type="match status" value="1"/>
</dbReference>
<keyword evidence="16" id="KW-0456">Lyase</keyword>
<dbReference type="PANTHER" id="PTHR11455">
    <property type="entry name" value="CRYPTOCHROME"/>
    <property type="match status" value="1"/>
</dbReference>
<evidence type="ECO:0000256" key="4">
    <source>
        <dbReference type="ARBA" id="ARBA00014046"/>
    </source>
</evidence>
<dbReference type="FunFam" id="1.10.579.10:FF:000003">
    <property type="entry name" value="Deoxyribodipyrimidine photo-lyase"/>
    <property type="match status" value="1"/>
</dbReference>
<keyword evidence="6 12" id="KW-0274">FAD</keyword>
<dbReference type="PROSITE" id="PS00691">
    <property type="entry name" value="DNA_PHOTOLYASES_1_2"/>
    <property type="match status" value="1"/>
</dbReference>
<dbReference type="GO" id="GO:0003904">
    <property type="term" value="F:deoxyribodipyrimidine photo-lyase activity"/>
    <property type="evidence" value="ECO:0007669"/>
    <property type="project" value="UniProtKB-EC"/>
</dbReference>
<dbReference type="Pfam" id="PF03441">
    <property type="entry name" value="FAD_binding_7"/>
    <property type="match status" value="1"/>
</dbReference>
<evidence type="ECO:0000256" key="3">
    <source>
        <dbReference type="ARBA" id="ARBA00013149"/>
    </source>
</evidence>
<dbReference type="Gene3D" id="1.25.40.80">
    <property type="match status" value="1"/>
</dbReference>
<evidence type="ECO:0000256" key="9">
    <source>
        <dbReference type="ARBA" id="ARBA00033999"/>
    </source>
</evidence>
<feature type="site" description="Electron transfer via tryptophanyl radical" evidence="13">
    <location>
        <position position="399"/>
    </location>
</feature>
<evidence type="ECO:0000313" key="17">
    <source>
        <dbReference type="Proteomes" id="UP000232060"/>
    </source>
</evidence>
<dbReference type="RefSeq" id="WP_100861628.1">
    <property type="nucleotide sequence ID" value="NZ_PGCP01000044.1"/>
</dbReference>
<dbReference type="GO" id="GO:0003677">
    <property type="term" value="F:DNA binding"/>
    <property type="evidence" value="ECO:0007669"/>
    <property type="project" value="TreeGrafter"/>
</dbReference>
<evidence type="ECO:0000256" key="2">
    <source>
        <dbReference type="ARBA" id="ARBA00005862"/>
    </source>
</evidence>
<dbReference type="InterPro" id="IPR006050">
    <property type="entry name" value="DNA_photolyase_N"/>
</dbReference>
<keyword evidence="7 14" id="KW-0157">Chromophore</keyword>
<feature type="binding site" evidence="12">
    <location>
        <begin position="249"/>
        <end position="253"/>
    </location>
    <ligand>
        <name>FAD</name>
        <dbReference type="ChEBI" id="CHEBI:57692"/>
    </ligand>
</feature>
<dbReference type="InterPro" id="IPR005101">
    <property type="entry name" value="Cryptochr/Photolyase_FAD-bd"/>
</dbReference>
<sequence length="486" mass="54636">MRLVWFRNDLRLADNPALRHACATPGGNSGDPSGGEQEEVAALFIISPEQWRAHKMAPIRQRFLLAQVDELGKSLAALGIRLHLLRVETFAEVPAEIGALASRLGVRQLYANQAIELDEQRRDLAVSKALQGQGVQSHWFNGCCVLPPGRVLTGSKEMFKVFTPFSRAWLKALEEDGFVIHRAPAPRGAPLPWTQLAETGLVEETGREAEEAARWPVGEAEARRRLHAFLEEAVLDYGQTRDFPALAGTSVISPYLTAGIISPRQCVAALQQRLGYRPQSKAQPGFVWLNELIWREFYRHLLMLVPSLSMNLPFKPETRSLPWGWDPAALCAWCEGRTGYPIVDAAMRCLNATGWMHNRLRMIVASFLTKDLHLHWRLGEDYFMSRLVDGDLAANNGGWQWAAGTGADAAPYFRVFNPTTQGQRFDPDGSFIRIWVTELKDVPTALLHQPYEWLVQQGIEDYPAPMVDHAAARIRAIEMFQELERK</sequence>
<evidence type="ECO:0000256" key="11">
    <source>
        <dbReference type="ARBA" id="ARBA00083107"/>
    </source>
</evidence>
<evidence type="ECO:0000256" key="1">
    <source>
        <dbReference type="ARBA" id="ARBA00001932"/>
    </source>
</evidence>
<dbReference type="SUPFAM" id="SSF48173">
    <property type="entry name" value="Cryptochrome/photolyase FAD-binding domain"/>
    <property type="match status" value="1"/>
</dbReference>
<comment type="similarity">
    <text evidence="2">Belongs to the DNA photolyase class-1 family.</text>
</comment>
<feature type="site" description="Electron transfer via tryptophanyl radical" evidence="13">
    <location>
        <position position="376"/>
    </location>
</feature>
<evidence type="ECO:0000256" key="14">
    <source>
        <dbReference type="RuleBase" id="RU004182"/>
    </source>
</evidence>
<evidence type="ECO:0000313" key="16">
    <source>
        <dbReference type="EMBL" id="PJC91409.1"/>
    </source>
</evidence>
<dbReference type="OrthoDB" id="9772484at2"/>
<dbReference type="PRINTS" id="PR00147">
    <property type="entry name" value="DNAPHOTLYASE"/>
</dbReference>
<dbReference type="InterPro" id="IPR002081">
    <property type="entry name" value="Cryptochrome/DNA_photolyase_1"/>
</dbReference>
<dbReference type="InterPro" id="IPR018394">
    <property type="entry name" value="DNA_photolyase_1_CS_C"/>
</dbReference>
<evidence type="ECO:0000259" key="15">
    <source>
        <dbReference type="PROSITE" id="PS51645"/>
    </source>
</evidence>
<dbReference type="AlphaFoldDB" id="A0A2M8H4B9"/>
<keyword evidence="17" id="KW-1185">Reference proteome</keyword>
<comment type="caution">
    <text evidence="16">The sequence shown here is derived from an EMBL/GenBank/DDBJ whole genome shotgun (WGS) entry which is preliminary data.</text>
</comment>
<feature type="site" description="Electron transfer via tryptophanyl radical" evidence="13">
    <location>
        <position position="323"/>
    </location>
</feature>
<dbReference type="PROSITE" id="PS00394">
    <property type="entry name" value="DNA_PHOTOLYASES_1_1"/>
    <property type="match status" value="1"/>
</dbReference>
<organism evidence="16 17">
    <name type="scientific">Aeromonas lusitana</name>
    <dbReference type="NCBI Taxonomy" id="931529"/>
    <lineage>
        <taxon>Bacteria</taxon>
        <taxon>Pseudomonadati</taxon>
        <taxon>Pseudomonadota</taxon>
        <taxon>Gammaproteobacteria</taxon>
        <taxon>Aeromonadales</taxon>
        <taxon>Aeromonadaceae</taxon>
        <taxon>Aeromonas</taxon>
    </lineage>
</organism>
<proteinExistence type="inferred from homology"/>
<dbReference type="EMBL" id="PGCP01000044">
    <property type="protein sequence ID" value="PJC91409.1"/>
    <property type="molecule type" value="Genomic_DNA"/>
</dbReference>
<feature type="binding site" evidence="12">
    <location>
        <position position="237"/>
    </location>
    <ligand>
        <name>FAD</name>
        <dbReference type="ChEBI" id="CHEBI:57692"/>
    </ligand>
</feature>
<dbReference type="Pfam" id="PF00875">
    <property type="entry name" value="DNA_photolyase"/>
    <property type="match status" value="1"/>
</dbReference>
<evidence type="ECO:0000256" key="12">
    <source>
        <dbReference type="PIRSR" id="PIRSR602081-1"/>
    </source>
</evidence>
<dbReference type="InterPro" id="IPR036134">
    <property type="entry name" value="Crypto/Photolyase_FAD-like_sf"/>
</dbReference>
<gene>
    <name evidence="16" type="ORF">CUC44_20090</name>
</gene>
<dbReference type="SUPFAM" id="SSF52425">
    <property type="entry name" value="Cryptochrome/photolyase, N-terminal domain"/>
    <property type="match status" value="1"/>
</dbReference>
<evidence type="ECO:0000256" key="6">
    <source>
        <dbReference type="ARBA" id="ARBA00022827"/>
    </source>
</evidence>
<accession>A0A2M8H4B9</accession>
<feature type="domain" description="Photolyase/cryptochrome alpha/beta" evidence="15">
    <location>
        <begin position="1"/>
        <end position="145"/>
    </location>
</feature>
<evidence type="ECO:0000256" key="8">
    <source>
        <dbReference type="ARBA" id="ARBA00031671"/>
    </source>
</evidence>
<protein>
    <recommendedName>
        <fullName evidence="4">Deoxyribodipyrimidine photo-lyase</fullName>
        <ecNumber evidence="3">4.1.99.3</ecNumber>
    </recommendedName>
    <alternativeName>
        <fullName evidence="8">DNA photolyase</fullName>
    </alternativeName>
    <alternativeName>
        <fullName evidence="11">Photoreactivating enzyme</fullName>
    </alternativeName>
</protein>
<comment type="catalytic activity">
    <reaction evidence="9">
        <text>cyclobutadipyrimidine (in DNA) = 2 pyrimidine residues (in DNA).</text>
        <dbReference type="EC" id="4.1.99.3"/>
    </reaction>
</comment>
<comment type="function">
    <text evidence="10">Involved in repair of UV radiation-induced DNA damage. Catalyzes the light-dependent monomerization (300-600 nm) of cyclobutyl pyrimidine dimers (in cis-syn configuration), which are formed between adjacent bases on the same DNA strand upon exposure to ultraviolet radiation.</text>
</comment>
<evidence type="ECO:0000256" key="5">
    <source>
        <dbReference type="ARBA" id="ARBA00022630"/>
    </source>
</evidence>
<dbReference type="GO" id="GO:0000719">
    <property type="term" value="P:photoreactive repair"/>
    <property type="evidence" value="ECO:0007669"/>
    <property type="project" value="UniProtKB-ARBA"/>
</dbReference>
<comment type="cofactor">
    <cofactor evidence="12">
        <name>FAD</name>
        <dbReference type="ChEBI" id="CHEBI:57692"/>
    </cofactor>
    <text evidence="12">Binds 1 FAD per subunit.</text>
</comment>
<evidence type="ECO:0000256" key="13">
    <source>
        <dbReference type="PIRSR" id="PIRSR602081-2"/>
    </source>
</evidence>
<reference evidence="16 17" key="1">
    <citation type="submission" date="2017-11" db="EMBL/GenBank/DDBJ databases">
        <title>Draft genome sequence of environmental isolate Aeromonas lusitania sp. nov. MDC 2473.</title>
        <authorList>
            <person name="Colston S.M."/>
            <person name="Navarro A."/>
            <person name="Martinez-Murcia A.J."/>
            <person name="Graf J."/>
        </authorList>
    </citation>
    <scope>NUCLEOTIDE SEQUENCE [LARGE SCALE GENOMIC DNA]</scope>
    <source>
        <strain evidence="16 17">MDC 2473</strain>
    </source>
</reference>
<feature type="binding site" evidence="12">
    <location>
        <position position="288"/>
    </location>
    <ligand>
        <name>FAD</name>
        <dbReference type="ChEBI" id="CHEBI:57692"/>
    </ligand>
</feature>
<dbReference type="Gene3D" id="1.10.579.10">
    <property type="entry name" value="DNA Cyclobutane Dipyrimidine Photolyase, subunit A, domain 3"/>
    <property type="match status" value="1"/>
</dbReference>
<evidence type="ECO:0000256" key="7">
    <source>
        <dbReference type="ARBA" id="ARBA00022991"/>
    </source>
</evidence>
<feature type="binding site" evidence="12">
    <location>
        <begin position="291"/>
        <end position="298"/>
    </location>
    <ligand>
        <name>FAD</name>
        <dbReference type="ChEBI" id="CHEBI:57692"/>
    </ligand>
</feature>
<keyword evidence="5 12" id="KW-0285">Flavoprotein</keyword>
<dbReference type="GO" id="GO:0009416">
    <property type="term" value="P:response to light stimulus"/>
    <property type="evidence" value="ECO:0007669"/>
    <property type="project" value="TreeGrafter"/>
</dbReference>
<comment type="cofactor">
    <cofactor evidence="1">
        <name>(6R)-5,10-methylene-5,6,7,8-tetrahydrofolate</name>
        <dbReference type="ChEBI" id="CHEBI:15636"/>
    </cofactor>
</comment>
<feature type="binding site" evidence="12">
    <location>
        <begin position="389"/>
        <end position="391"/>
    </location>
    <ligand>
        <name>FAD</name>
        <dbReference type="ChEBI" id="CHEBI:57692"/>
    </ligand>
</feature>
<dbReference type="InterPro" id="IPR036155">
    <property type="entry name" value="Crypto/Photolyase_N_sf"/>
</dbReference>
<evidence type="ECO:0000256" key="10">
    <source>
        <dbReference type="ARBA" id="ARBA00059220"/>
    </source>
</evidence>
<dbReference type="PROSITE" id="PS51645">
    <property type="entry name" value="PHR_CRY_ALPHA_BETA"/>
    <property type="match status" value="1"/>
</dbReference>
<dbReference type="InterPro" id="IPR014729">
    <property type="entry name" value="Rossmann-like_a/b/a_fold"/>
</dbReference>
<dbReference type="GO" id="GO:0071949">
    <property type="term" value="F:FAD binding"/>
    <property type="evidence" value="ECO:0007669"/>
    <property type="project" value="TreeGrafter"/>
</dbReference>
<comment type="similarity">
    <text evidence="14">Belongs to the DNA photolyase family.</text>
</comment>
<dbReference type="NCBIfam" id="NF007955">
    <property type="entry name" value="PRK10674.1"/>
    <property type="match status" value="1"/>
</dbReference>
<name>A0A2M8H4B9_9GAMM</name>
<dbReference type="PANTHER" id="PTHR11455:SF9">
    <property type="entry name" value="CRYPTOCHROME CIRCADIAN CLOCK 5 ISOFORM X1"/>
    <property type="match status" value="1"/>
</dbReference>